<dbReference type="EMBL" id="MIGC01004896">
    <property type="protein sequence ID" value="PHJ17532.1"/>
    <property type="molecule type" value="Genomic_DNA"/>
</dbReference>
<feature type="region of interest" description="Disordered" evidence="1">
    <location>
        <begin position="133"/>
        <end position="152"/>
    </location>
</feature>
<feature type="region of interest" description="Disordered" evidence="1">
    <location>
        <begin position="931"/>
        <end position="971"/>
    </location>
</feature>
<sequence length="1313" mass="142181">MAISLHSRLVAAMPRCASDVVKAFDLDDVVQKKRPGRSASGGTRHGAQGLVVRTYRGILEGSEDDDPDSMNPEAHEVQIAWEDGAVENVARDQLELVDRPFYAGDLVVSNKDGKRLGLILEVEQTASVRLVPSREMQRSSGDAGGSAGVRSSSLPRAVSADALSLVSQELPSSSTGNTGICVQDVRLNSLQYWPLYPSPPLLRPLHAFEVGTSVIKDGRLGAIVTCKVDYLVQLDSGHRFTLEYGMEGVRPEPRQGFPVDPYGMFPSQRVYVKGEWLRNFQEQLRQHRRERGGPSADEPSAEVAAAENAHRLCRGFVKSFAVRNVKVNWLLDAYESWSADPSYPVATSQASEHDCSELLPVQQLVLRLGQPVYLNIRHQSSPFSPFLCGDASSVSASNTKNWISLDKAKGDPTHCAHIGESALESETDLGNGEAGPSIQKGQAFSVATEGEDHVEEERTENKGQNDKHSSPLYRLGIVSSLCTRCTVLWEDGNIEENVAGQGMTPVNVDRVPLSQSDYIVNIAILPHMYVTRKWTQEELDRLAEEEEKAELAARAHGPPWWNSPYFGGVELSEETEIPQDLKAVEAVKALTRVCREMGLSDGRLASFPGRTTEDEGASGAGEEAEADSRGDVEEDRGRRRRRRRSLLRRRGNNGGRESSSRGGDPGRGDGAVSDDDENCWEDCLESDQEPDGQFHDGGPTDGMEEGDSRSNGGGASTASLNQKSCSAAGSSSEKEKTSSSGLVAGSTGDDAVHRLQEIFKCLQETVGPGNMSLPLYRRVPVLRGGLKRCNSASSSPGSLEQQRCRAPGRPGDDARASGSGKDSTAAPRTPGLSEVTFLKDRLVSQTAENGQRTPTVCRNELGESVPSDSCQVGAGCRSSPVRMLVDAEERAEGEPEEAPARLNSLVGNMVRGEVRRRELLQLVEFLRMAGAGGTGTSTSTYSPGTAGSSDNPNSTSTSLTPANSASTRGRLDPAQIQGVVTCLMALRGDGRGCFPFRSRGGKGFGKGVQGDDTNGVEFKEDARGLGVVVSVKRAEKRATVAWLENPAEFFLRARKLRAEMTAAEGHGVQILEDQKRKKAVELQLARFGIAMWDQGRKCQGSQFQTQEAKRPFYKEAAAAYSEGGLLADLVRLEDVPLSDLSPMSRFLFFPGDCALLLEPKKAIREEKVFDCASATCETRKDVPGTEVSGGIGSQEGVNSASDAGSLLPQDQMDKDKKVYLQVMANIAASETRQKRTWSYMALSPTLSPSTVKRSPSTDQQGCMRGLEKKHRSSTDLWRASVVSYFGWEVGAICSKRACALEHPVVRHGALLRR</sequence>
<name>A0A2C6KM14_9APIC</name>
<protein>
    <submittedName>
        <fullName evidence="2">Uncharacterized protein</fullName>
    </submittedName>
</protein>
<dbReference type="OrthoDB" id="348246at2759"/>
<proteinExistence type="predicted"/>
<feature type="compositionally biased region" description="Low complexity" evidence="1">
    <location>
        <begin position="936"/>
        <end position="949"/>
    </location>
</feature>
<feature type="compositionally biased region" description="Polar residues" evidence="1">
    <location>
        <begin position="790"/>
        <end position="801"/>
    </location>
</feature>
<feature type="compositionally biased region" description="Basic residues" evidence="1">
    <location>
        <begin position="638"/>
        <end position="651"/>
    </location>
</feature>
<evidence type="ECO:0000256" key="1">
    <source>
        <dbReference type="SAM" id="MobiDB-lite"/>
    </source>
</evidence>
<feature type="compositionally biased region" description="Acidic residues" evidence="1">
    <location>
        <begin position="672"/>
        <end position="690"/>
    </location>
</feature>
<feature type="compositionally biased region" description="Polar residues" evidence="1">
    <location>
        <begin position="844"/>
        <end position="856"/>
    </location>
</feature>
<feature type="compositionally biased region" description="Basic and acidic residues" evidence="1">
    <location>
        <begin position="626"/>
        <end position="637"/>
    </location>
</feature>
<feature type="region of interest" description="Disordered" evidence="1">
    <location>
        <begin position="789"/>
        <end position="835"/>
    </location>
</feature>
<gene>
    <name evidence="2" type="ORF">CSUI_008647</name>
</gene>
<feature type="compositionally biased region" description="Polar residues" evidence="1">
    <location>
        <begin position="950"/>
        <end position="967"/>
    </location>
</feature>
<organism evidence="2 3">
    <name type="scientific">Cystoisospora suis</name>
    <dbReference type="NCBI Taxonomy" id="483139"/>
    <lineage>
        <taxon>Eukaryota</taxon>
        <taxon>Sar</taxon>
        <taxon>Alveolata</taxon>
        <taxon>Apicomplexa</taxon>
        <taxon>Conoidasida</taxon>
        <taxon>Coccidia</taxon>
        <taxon>Eucoccidiorida</taxon>
        <taxon>Eimeriorina</taxon>
        <taxon>Sarcocystidae</taxon>
        <taxon>Cystoisospora</taxon>
    </lineage>
</organism>
<feature type="region of interest" description="Disordered" evidence="1">
    <location>
        <begin position="844"/>
        <end position="863"/>
    </location>
</feature>
<reference evidence="2 3" key="1">
    <citation type="journal article" date="2017" name="Int. J. Parasitol.">
        <title>The genome of the protozoan parasite Cystoisospora suis and a reverse vaccinology approach to identify vaccine candidates.</title>
        <authorList>
            <person name="Palmieri N."/>
            <person name="Shrestha A."/>
            <person name="Ruttkowski B."/>
            <person name="Beck T."/>
            <person name="Vogl C."/>
            <person name="Tomley F."/>
            <person name="Blake D.P."/>
            <person name="Joachim A."/>
        </authorList>
    </citation>
    <scope>NUCLEOTIDE SEQUENCE [LARGE SCALE GENOMIC DNA]</scope>
    <source>
        <strain evidence="2 3">Wien I</strain>
    </source>
</reference>
<comment type="caution">
    <text evidence="2">The sequence shown here is derived from an EMBL/GenBank/DDBJ whole genome shotgun (WGS) entry which is preliminary data.</text>
</comment>
<feature type="region of interest" description="Disordered" evidence="1">
    <location>
        <begin position="602"/>
        <end position="745"/>
    </location>
</feature>
<feature type="non-terminal residue" evidence="2">
    <location>
        <position position="1313"/>
    </location>
</feature>
<feature type="compositionally biased region" description="Polar residues" evidence="1">
    <location>
        <begin position="1248"/>
        <end position="1260"/>
    </location>
</feature>
<dbReference type="GeneID" id="94431985"/>
<keyword evidence="3" id="KW-1185">Reference proteome</keyword>
<accession>A0A2C6KM14</accession>
<feature type="region of interest" description="Disordered" evidence="1">
    <location>
        <begin position="1182"/>
        <end position="1208"/>
    </location>
</feature>
<feature type="compositionally biased region" description="Basic and acidic residues" evidence="1">
    <location>
        <begin position="455"/>
        <end position="469"/>
    </location>
</feature>
<dbReference type="Proteomes" id="UP000221165">
    <property type="component" value="Unassembled WGS sequence"/>
</dbReference>
<dbReference type="VEuPathDB" id="ToxoDB:CSUI_008647"/>
<evidence type="ECO:0000313" key="3">
    <source>
        <dbReference type="Proteomes" id="UP000221165"/>
    </source>
</evidence>
<feature type="region of interest" description="Disordered" evidence="1">
    <location>
        <begin position="444"/>
        <end position="469"/>
    </location>
</feature>
<dbReference type="RefSeq" id="XP_067919251.1">
    <property type="nucleotide sequence ID" value="XM_068068774.1"/>
</dbReference>
<feature type="region of interest" description="Disordered" evidence="1">
    <location>
        <begin position="1248"/>
        <end position="1267"/>
    </location>
</feature>
<evidence type="ECO:0000313" key="2">
    <source>
        <dbReference type="EMBL" id="PHJ17532.1"/>
    </source>
</evidence>